<dbReference type="PANTHER" id="PTHR47654:SF3">
    <property type="entry name" value="ZN(II)2CYS6 TRANSCRIPTION FACTOR (EUROFUNG)"/>
    <property type="match status" value="1"/>
</dbReference>
<comment type="caution">
    <text evidence="9">The sequence shown here is derived from an EMBL/GenBank/DDBJ whole genome shotgun (WGS) entry which is preliminary data.</text>
</comment>
<dbReference type="CDD" id="cd12148">
    <property type="entry name" value="fungal_TF_MHR"/>
    <property type="match status" value="1"/>
</dbReference>
<feature type="region of interest" description="Disordered" evidence="7">
    <location>
        <begin position="763"/>
        <end position="788"/>
    </location>
</feature>
<dbReference type="Pfam" id="PF00172">
    <property type="entry name" value="Zn_clus"/>
    <property type="match status" value="1"/>
</dbReference>
<gene>
    <name evidence="9" type="ORF">P170DRAFT_120467</name>
</gene>
<dbReference type="InterPro" id="IPR001138">
    <property type="entry name" value="Zn2Cys6_DnaBD"/>
</dbReference>
<evidence type="ECO:0000256" key="5">
    <source>
        <dbReference type="ARBA" id="ARBA00023242"/>
    </source>
</evidence>
<evidence type="ECO:0000256" key="3">
    <source>
        <dbReference type="ARBA" id="ARBA00023125"/>
    </source>
</evidence>
<name>A0A2I2GJF8_9EURO</name>
<dbReference type="CDD" id="cd00067">
    <property type="entry name" value="GAL4"/>
    <property type="match status" value="1"/>
</dbReference>
<keyword evidence="6" id="KW-0175">Coiled coil</keyword>
<proteinExistence type="predicted"/>
<evidence type="ECO:0000313" key="10">
    <source>
        <dbReference type="Proteomes" id="UP000234275"/>
    </source>
</evidence>
<dbReference type="GO" id="GO:0008270">
    <property type="term" value="F:zinc ion binding"/>
    <property type="evidence" value="ECO:0007669"/>
    <property type="project" value="InterPro"/>
</dbReference>
<dbReference type="GO" id="GO:0000981">
    <property type="term" value="F:DNA-binding transcription factor activity, RNA polymerase II-specific"/>
    <property type="evidence" value="ECO:0007669"/>
    <property type="project" value="InterPro"/>
</dbReference>
<accession>A0A2I2GJF8</accession>
<dbReference type="Pfam" id="PF04082">
    <property type="entry name" value="Fungal_trans"/>
    <property type="match status" value="1"/>
</dbReference>
<dbReference type="SMART" id="SM00906">
    <property type="entry name" value="Fungal_trans"/>
    <property type="match status" value="1"/>
</dbReference>
<evidence type="ECO:0000256" key="1">
    <source>
        <dbReference type="ARBA" id="ARBA00022723"/>
    </source>
</evidence>
<dbReference type="OrthoDB" id="5296287at2759"/>
<feature type="coiled-coil region" evidence="6">
    <location>
        <begin position="127"/>
        <end position="154"/>
    </location>
</feature>
<keyword evidence="3" id="KW-0238">DNA-binding</keyword>
<dbReference type="GeneID" id="36550053"/>
<dbReference type="AlphaFoldDB" id="A0A2I2GJF8"/>
<feature type="compositionally biased region" description="Basic and acidic residues" evidence="7">
    <location>
        <begin position="774"/>
        <end position="787"/>
    </location>
</feature>
<evidence type="ECO:0000256" key="2">
    <source>
        <dbReference type="ARBA" id="ARBA00023015"/>
    </source>
</evidence>
<dbReference type="GO" id="GO:0009893">
    <property type="term" value="P:positive regulation of metabolic process"/>
    <property type="evidence" value="ECO:0007669"/>
    <property type="project" value="UniProtKB-ARBA"/>
</dbReference>
<dbReference type="InterPro" id="IPR036864">
    <property type="entry name" value="Zn2-C6_fun-type_DNA-bd_sf"/>
</dbReference>
<dbReference type="Proteomes" id="UP000234275">
    <property type="component" value="Unassembled WGS sequence"/>
</dbReference>
<protein>
    <recommendedName>
        <fullName evidence="8">Zn(2)-C6 fungal-type domain-containing protein</fullName>
    </recommendedName>
</protein>
<dbReference type="SMART" id="SM00066">
    <property type="entry name" value="GAL4"/>
    <property type="match status" value="1"/>
</dbReference>
<dbReference type="Gene3D" id="4.10.240.10">
    <property type="entry name" value="Zn(2)-C6 fungal-type DNA-binding domain"/>
    <property type="match status" value="1"/>
</dbReference>
<dbReference type="SUPFAM" id="SSF57701">
    <property type="entry name" value="Zn2/Cys6 DNA-binding domain"/>
    <property type="match status" value="1"/>
</dbReference>
<evidence type="ECO:0000256" key="4">
    <source>
        <dbReference type="ARBA" id="ARBA00023163"/>
    </source>
</evidence>
<dbReference type="PANTHER" id="PTHR47654">
    <property type="entry name" value="ZN(II)2CYS6 TRANSCRIPTION FACTOR (EUROFUNG)-RELATED"/>
    <property type="match status" value="1"/>
</dbReference>
<evidence type="ECO:0000256" key="7">
    <source>
        <dbReference type="SAM" id="MobiDB-lite"/>
    </source>
</evidence>
<dbReference type="GO" id="GO:0006351">
    <property type="term" value="P:DNA-templated transcription"/>
    <property type="evidence" value="ECO:0007669"/>
    <property type="project" value="InterPro"/>
</dbReference>
<dbReference type="GO" id="GO:0003677">
    <property type="term" value="F:DNA binding"/>
    <property type="evidence" value="ECO:0007669"/>
    <property type="project" value="UniProtKB-KW"/>
</dbReference>
<dbReference type="RefSeq" id="XP_024708312.1">
    <property type="nucleotide sequence ID" value="XM_024842358.1"/>
</dbReference>
<reference evidence="9 10" key="1">
    <citation type="submission" date="2016-12" db="EMBL/GenBank/DDBJ databases">
        <title>The genomes of Aspergillus section Nigri reveals drivers in fungal speciation.</title>
        <authorList>
            <consortium name="DOE Joint Genome Institute"/>
            <person name="Vesth T.C."/>
            <person name="Nybo J."/>
            <person name="Theobald S."/>
            <person name="Brandl J."/>
            <person name="Frisvad J.C."/>
            <person name="Nielsen K.F."/>
            <person name="Lyhne E.K."/>
            <person name="Kogle M.E."/>
            <person name="Kuo A."/>
            <person name="Riley R."/>
            <person name="Clum A."/>
            <person name="Nolan M."/>
            <person name="Lipzen A."/>
            <person name="Salamov A."/>
            <person name="Henrissat B."/>
            <person name="Wiebenga A."/>
            <person name="De Vries R.P."/>
            <person name="Grigoriev I.V."/>
            <person name="Mortensen U.H."/>
            <person name="Andersen M.R."/>
            <person name="Baker S.E."/>
        </authorList>
    </citation>
    <scope>NUCLEOTIDE SEQUENCE [LARGE SCALE GENOMIC DNA]</scope>
    <source>
        <strain evidence="9 10">IBT 23096</strain>
    </source>
</reference>
<dbReference type="VEuPathDB" id="FungiDB:P170DRAFT_120467"/>
<dbReference type="EMBL" id="MSFO01000002">
    <property type="protein sequence ID" value="PLB53010.1"/>
    <property type="molecule type" value="Genomic_DNA"/>
</dbReference>
<feature type="domain" description="Zn(2)-C6 fungal-type" evidence="8">
    <location>
        <begin position="92"/>
        <end position="122"/>
    </location>
</feature>
<dbReference type="PROSITE" id="PS50048">
    <property type="entry name" value="ZN2_CY6_FUNGAL_2"/>
    <property type="match status" value="1"/>
</dbReference>
<dbReference type="PROSITE" id="PS00463">
    <property type="entry name" value="ZN2_CY6_FUNGAL_1"/>
    <property type="match status" value="1"/>
</dbReference>
<keyword evidence="10" id="KW-1185">Reference proteome</keyword>
<keyword evidence="2" id="KW-0805">Transcription regulation</keyword>
<feature type="region of interest" description="Disordered" evidence="7">
    <location>
        <begin position="170"/>
        <end position="199"/>
    </location>
</feature>
<sequence length="879" mass="99234">MEVPSNLPHPEDGHVQGEMAIRPRAEDGDGVVSTSNPPALPGTSSQAPQKLQLASRSNQLGRKQLISNAKVAIPRQRTTSTNPRYPRRVPLACETCRQRKTKCSGDTPVCRQCRELRVECKYPVSWRERTKGQLDKLEIKTQEYENLLKEIGNIVDGRTAERIRNTLDKWSARGDSTSSSQSNSVTPQDEDQDLDDVSSVSSIGSLEAIDRVEEDLNRTASSRATGYMGKNSEITWMQRLRKEAEQRSRRQPGTFEAEHDGEFALHSLNYHLDDMDISIPGPVQAYWMPPRPLADKLFEDYLDTIHPFFPIISRSLFRTQYNIFYDSAARPGDKWLAILNMIFAIASKHAHLTQAPWRGQEKDHLVYLTRARILSMDGNTLFSHPDLQQVQVEGLVAFYLLSTDQINRAWRIAALAVRSSISLGLNMKNTSPDTAGISKEARYKVWWCLYTFEHMLGIMTGRASCISDGICTTPLPLPFEENDLRDPMATKLLGDLTMRQEHVDAALASSCVRQVPLNPLGGRDARHTDKIRDSTWLRNQPPSRALIFLYYVDLAVIVQEIVNRVYSLDSTMVPWSHIENRMGELRSRVDLWHSNLPEAFNFARFAQKGDEDIDVLRGKLFLAFHFYSARITLGRPCLCRRDARQNAPHEKSTFSHDMAILTLESAHLMLGLIPDSPDALRLYRICPWWCILHYLMQAVTVLLLELSFGCIHMPDDEERILLASKKGVRWLFSMAQFSLPSRRAWELCNGNLRRIAMGMNYDLSDMPSSDDETEPSRESLNTEKAEVGQHPANMPSVPPLNANAPAPVSGVPEPAVSAPLQAPVGYPQNQADSIVDPRVPMLPSNMSSGADIYFPYDPISGEFIRSFFPASNDEESWQE</sequence>
<keyword evidence="5" id="KW-0539">Nucleus</keyword>
<feature type="region of interest" description="Disordered" evidence="7">
    <location>
        <begin position="1"/>
        <end position="50"/>
    </location>
</feature>
<evidence type="ECO:0000256" key="6">
    <source>
        <dbReference type="SAM" id="Coils"/>
    </source>
</evidence>
<dbReference type="InterPro" id="IPR007219">
    <property type="entry name" value="XnlR_reg_dom"/>
</dbReference>
<feature type="compositionally biased region" description="Polar residues" evidence="7">
    <location>
        <begin position="32"/>
        <end position="50"/>
    </location>
</feature>
<evidence type="ECO:0000313" key="9">
    <source>
        <dbReference type="EMBL" id="PLB53010.1"/>
    </source>
</evidence>
<evidence type="ECO:0000259" key="8">
    <source>
        <dbReference type="PROSITE" id="PS50048"/>
    </source>
</evidence>
<organism evidence="9 10">
    <name type="scientific">Aspergillus steynii IBT 23096</name>
    <dbReference type="NCBI Taxonomy" id="1392250"/>
    <lineage>
        <taxon>Eukaryota</taxon>
        <taxon>Fungi</taxon>
        <taxon>Dikarya</taxon>
        <taxon>Ascomycota</taxon>
        <taxon>Pezizomycotina</taxon>
        <taxon>Eurotiomycetes</taxon>
        <taxon>Eurotiomycetidae</taxon>
        <taxon>Eurotiales</taxon>
        <taxon>Aspergillaceae</taxon>
        <taxon>Aspergillus</taxon>
        <taxon>Aspergillus subgen. Circumdati</taxon>
    </lineage>
</organism>
<keyword evidence="4" id="KW-0804">Transcription</keyword>
<dbReference type="InterPro" id="IPR053230">
    <property type="entry name" value="Trans_reg_galc"/>
</dbReference>
<feature type="compositionally biased region" description="Basic and acidic residues" evidence="7">
    <location>
        <begin position="9"/>
        <end position="27"/>
    </location>
</feature>
<keyword evidence="1" id="KW-0479">Metal-binding</keyword>